<keyword evidence="2" id="KW-1185">Reference proteome</keyword>
<evidence type="ECO:0000313" key="2">
    <source>
        <dbReference type="Proteomes" id="UP000660680"/>
    </source>
</evidence>
<reference evidence="1" key="1">
    <citation type="journal article" date="2014" name="Int. J. Syst. Evol. Microbiol.">
        <title>Complete genome sequence of Corynebacterium casei LMG S-19264T (=DSM 44701T), isolated from a smear-ripened cheese.</title>
        <authorList>
            <consortium name="US DOE Joint Genome Institute (JGI-PGF)"/>
            <person name="Walter F."/>
            <person name="Albersmeier A."/>
            <person name="Kalinowski J."/>
            <person name="Ruckert C."/>
        </authorList>
    </citation>
    <scope>NUCLEOTIDE SEQUENCE</scope>
    <source>
        <strain evidence="1">JCM 3276</strain>
    </source>
</reference>
<reference evidence="1" key="2">
    <citation type="submission" date="2020-09" db="EMBL/GenBank/DDBJ databases">
        <authorList>
            <person name="Sun Q."/>
            <person name="Ohkuma M."/>
        </authorList>
    </citation>
    <scope>NUCLEOTIDE SEQUENCE</scope>
    <source>
        <strain evidence="1">JCM 3276</strain>
    </source>
</reference>
<accession>A0A918L9M7</accession>
<dbReference type="Proteomes" id="UP000660680">
    <property type="component" value="Unassembled WGS sequence"/>
</dbReference>
<evidence type="ECO:0000313" key="1">
    <source>
        <dbReference type="EMBL" id="GGS23270.1"/>
    </source>
</evidence>
<dbReference type="AlphaFoldDB" id="A0A918L9M7"/>
<comment type="caution">
    <text evidence="1">The sequence shown here is derived from an EMBL/GenBank/DDBJ whole genome shotgun (WGS) entry which is preliminary data.</text>
</comment>
<proteinExistence type="predicted"/>
<gene>
    <name evidence="1" type="ORF">GCM10010171_15330</name>
</gene>
<dbReference type="EMBL" id="BMRB01000001">
    <property type="protein sequence ID" value="GGS23270.1"/>
    <property type="molecule type" value="Genomic_DNA"/>
</dbReference>
<organism evidence="1 2">
    <name type="scientific">Actinokineospora fastidiosa</name>
    <dbReference type="NCBI Taxonomy" id="1816"/>
    <lineage>
        <taxon>Bacteria</taxon>
        <taxon>Bacillati</taxon>
        <taxon>Actinomycetota</taxon>
        <taxon>Actinomycetes</taxon>
        <taxon>Pseudonocardiales</taxon>
        <taxon>Pseudonocardiaceae</taxon>
        <taxon>Actinokineospora</taxon>
    </lineage>
</organism>
<name>A0A918L9M7_9PSEU</name>
<sequence length="60" mass="6561">MSTGRQTVVVAPQRRRNRAFVALAVAPRDSRPAALRELYTDAGTVIRHAAPTVTTSKRSK</sequence>
<protein>
    <submittedName>
        <fullName evidence="1">Uncharacterized protein</fullName>
    </submittedName>
</protein>